<comment type="caution">
    <text evidence="12">The sequence shown here is derived from an EMBL/GenBank/DDBJ whole genome shotgun (WGS) entry which is preliminary data.</text>
</comment>
<evidence type="ECO:0000256" key="8">
    <source>
        <dbReference type="ARBA" id="ARBA00031423"/>
    </source>
</evidence>
<dbReference type="Pfam" id="PF02446">
    <property type="entry name" value="Glyco_hydro_77"/>
    <property type="match status" value="1"/>
</dbReference>
<organism evidence="12 13">
    <name type="scientific">Fodinibacter luteus</name>
    <dbReference type="NCBI Taxonomy" id="552064"/>
    <lineage>
        <taxon>Bacteria</taxon>
        <taxon>Bacillati</taxon>
        <taxon>Actinomycetota</taxon>
        <taxon>Actinomycetes</taxon>
        <taxon>Micrococcales</taxon>
        <taxon>Intrasporangiaceae</taxon>
        <taxon>Fodinibacter (ex Wang et al. 2009)</taxon>
    </lineage>
</organism>
<evidence type="ECO:0000256" key="3">
    <source>
        <dbReference type="ARBA" id="ARBA00012560"/>
    </source>
</evidence>
<evidence type="ECO:0000256" key="5">
    <source>
        <dbReference type="ARBA" id="ARBA00022676"/>
    </source>
</evidence>
<evidence type="ECO:0000256" key="6">
    <source>
        <dbReference type="ARBA" id="ARBA00022679"/>
    </source>
</evidence>
<dbReference type="InterPro" id="IPR017853">
    <property type="entry name" value="GH"/>
</dbReference>
<dbReference type="Gene3D" id="3.20.20.80">
    <property type="entry name" value="Glycosidases"/>
    <property type="match status" value="1"/>
</dbReference>
<dbReference type="PANTHER" id="PTHR32438:SF5">
    <property type="entry name" value="4-ALPHA-GLUCANOTRANSFERASE DPE1, CHLOROPLASTIC_AMYLOPLASTIC"/>
    <property type="match status" value="1"/>
</dbReference>
<evidence type="ECO:0000313" key="12">
    <source>
        <dbReference type="EMBL" id="GAA4412153.1"/>
    </source>
</evidence>
<accession>A0ABP8KP00</accession>
<proteinExistence type="inferred from homology"/>
<evidence type="ECO:0000256" key="4">
    <source>
        <dbReference type="ARBA" id="ARBA00020295"/>
    </source>
</evidence>
<dbReference type="Proteomes" id="UP001500945">
    <property type="component" value="Unassembled WGS sequence"/>
</dbReference>
<gene>
    <name evidence="12" type="primary">malQ</name>
    <name evidence="12" type="ORF">GCM10023168_33690</name>
</gene>
<dbReference type="PANTHER" id="PTHR32438">
    <property type="entry name" value="4-ALPHA-GLUCANOTRANSFERASE DPE1, CHLOROPLASTIC/AMYLOPLASTIC"/>
    <property type="match status" value="1"/>
</dbReference>
<keyword evidence="13" id="KW-1185">Reference proteome</keyword>
<dbReference type="EMBL" id="BAABGM010000024">
    <property type="protein sequence ID" value="GAA4412153.1"/>
    <property type="molecule type" value="Genomic_DNA"/>
</dbReference>
<keyword evidence="7 10" id="KW-0119">Carbohydrate metabolism</keyword>
<dbReference type="NCBIfam" id="TIGR00217">
    <property type="entry name" value="malQ"/>
    <property type="match status" value="1"/>
</dbReference>
<sequence>MVSVAPPPRLVDLAHAHGVATEYWDWQGQHVTVSASSIRAVLTALGVDAEGDDAVERALTDVELAPWRRTLPATVVAREGWTPWVYTHVAAGTGIRLEIHLEDGTRREARQVDRWVPERDVDGTMVGEATFELPGDLPAGWHRLVARLDTSALDPRTTEATLVVTPERLRLPPAVAQGRVVGLMAQLYQVRSAESWGVGDLGDLADLATWAAAAHDADFVLINPLHAAEPVPPVEPSPYLPTTRRFVNPLYLRVEDVPELARLEHAAFRRVAELATTARGLDELDTIDRDAAWAAKREALRLVFDVGLTARRERSFAEFCEREGDGLTTYATWCALAEVHGLPWVQWPEELQDPTSTAVATFRERHADAVDFHRWLQWLLEQQLATAQQEARGAGMPLGVVHDLAVGVHPFGADAWGLGDALARGVTVGAPPDQFNQLGQDWSQPPWRPDRLAELGYAPFRDMVRTVLRDSGGIRVDHIIGLFRLWWIPAGGRPADGTYVHYDHEALLGILVLEAERAGAVVIGEDLGVVAPHVRDYMSERGLVGTSILWFEWEDDRPRPPEHYRDLCLSTVTTHDLPPSAGYLSLEHVAIREQLGLLTRPVEEERAQEEASIARLRDACVERGLLRPGAGVDAVIEALHRWLALTPSRMLAVALADLVGDRRAVNQPGTNDEYPNWRIPLAGPDGRPVSLEDVRESDLAPVLFAALRGHTPTH</sequence>
<keyword evidence="5 10" id="KW-0328">Glycosyltransferase</keyword>
<name>A0ABP8KP00_9MICO</name>
<evidence type="ECO:0000259" key="11">
    <source>
        <dbReference type="Pfam" id="PF21226"/>
    </source>
</evidence>
<dbReference type="InterPro" id="IPR048458">
    <property type="entry name" value="MalQ_N"/>
</dbReference>
<comment type="catalytic activity">
    <reaction evidence="1 10">
        <text>Transfers a segment of a (1-&gt;4)-alpha-D-glucan to a new position in an acceptor, which may be glucose or a (1-&gt;4)-alpha-D-glucan.</text>
        <dbReference type="EC" id="2.4.1.25"/>
    </reaction>
</comment>
<dbReference type="EC" id="2.4.1.25" evidence="3 10"/>
<evidence type="ECO:0000256" key="9">
    <source>
        <dbReference type="ARBA" id="ARBA00031501"/>
    </source>
</evidence>
<keyword evidence="6 10" id="KW-0808">Transferase</keyword>
<dbReference type="RefSeq" id="WP_345208120.1">
    <property type="nucleotide sequence ID" value="NZ_BAABGM010000024.1"/>
</dbReference>
<protein>
    <recommendedName>
        <fullName evidence="4 10">4-alpha-glucanotransferase</fullName>
        <ecNumber evidence="3 10">2.4.1.25</ecNumber>
    </recommendedName>
    <alternativeName>
        <fullName evidence="8 10">Amylomaltase</fullName>
    </alternativeName>
    <alternativeName>
        <fullName evidence="9 10">Disproportionating enzyme</fullName>
    </alternativeName>
</protein>
<dbReference type="Pfam" id="PF21226">
    <property type="entry name" value="MalQ_N"/>
    <property type="match status" value="1"/>
</dbReference>
<evidence type="ECO:0000256" key="1">
    <source>
        <dbReference type="ARBA" id="ARBA00000439"/>
    </source>
</evidence>
<comment type="similarity">
    <text evidence="2 10">Belongs to the disproportionating enzyme family.</text>
</comment>
<evidence type="ECO:0000256" key="7">
    <source>
        <dbReference type="ARBA" id="ARBA00023277"/>
    </source>
</evidence>
<feature type="domain" description="MalQ N-terminal beta-sandwich" evidence="11">
    <location>
        <begin position="71"/>
        <end position="166"/>
    </location>
</feature>
<evidence type="ECO:0000256" key="10">
    <source>
        <dbReference type="RuleBase" id="RU361207"/>
    </source>
</evidence>
<dbReference type="InterPro" id="IPR003385">
    <property type="entry name" value="Glyco_hydro_77"/>
</dbReference>
<reference evidence="13" key="1">
    <citation type="journal article" date="2019" name="Int. J. Syst. Evol. Microbiol.">
        <title>The Global Catalogue of Microorganisms (GCM) 10K type strain sequencing project: providing services to taxonomists for standard genome sequencing and annotation.</title>
        <authorList>
            <consortium name="The Broad Institute Genomics Platform"/>
            <consortium name="The Broad Institute Genome Sequencing Center for Infectious Disease"/>
            <person name="Wu L."/>
            <person name="Ma J."/>
        </authorList>
    </citation>
    <scope>NUCLEOTIDE SEQUENCE [LARGE SCALE GENOMIC DNA]</scope>
    <source>
        <strain evidence="13">JCM 17809</strain>
    </source>
</reference>
<dbReference type="SUPFAM" id="SSF51445">
    <property type="entry name" value="(Trans)glycosidases"/>
    <property type="match status" value="1"/>
</dbReference>
<evidence type="ECO:0000256" key="2">
    <source>
        <dbReference type="ARBA" id="ARBA00005684"/>
    </source>
</evidence>
<evidence type="ECO:0000313" key="13">
    <source>
        <dbReference type="Proteomes" id="UP001500945"/>
    </source>
</evidence>